<dbReference type="EMBL" id="RCWJ01000001">
    <property type="protein sequence ID" value="RLQ85970.1"/>
    <property type="molecule type" value="Genomic_DNA"/>
</dbReference>
<comment type="caution">
    <text evidence="2">The sequence shown here is derived from an EMBL/GenBank/DDBJ whole genome shotgun (WGS) entry which is preliminary data.</text>
</comment>
<dbReference type="RefSeq" id="WP_121658331.1">
    <property type="nucleotide sequence ID" value="NZ_BMEK01000001.1"/>
</dbReference>
<feature type="region of interest" description="Disordered" evidence="1">
    <location>
        <begin position="1"/>
        <end position="28"/>
    </location>
</feature>
<dbReference type="AlphaFoldDB" id="A0A3L7J637"/>
<evidence type="ECO:0000313" key="3">
    <source>
        <dbReference type="Proteomes" id="UP000282460"/>
    </source>
</evidence>
<protein>
    <submittedName>
        <fullName evidence="2">Uncharacterized protein</fullName>
    </submittedName>
</protein>
<organism evidence="2 3">
    <name type="scientific">Mycetocola zhadangensis</name>
    <dbReference type="NCBI Taxonomy" id="1164595"/>
    <lineage>
        <taxon>Bacteria</taxon>
        <taxon>Bacillati</taxon>
        <taxon>Actinomycetota</taxon>
        <taxon>Actinomycetes</taxon>
        <taxon>Micrococcales</taxon>
        <taxon>Microbacteriaceae</taxon>
        <taxon>Mycetocola</taxon>
    </lineage>
</organism>
<proteinExistence type="predicted"/>
<keyword evidence="3" id="KW-1185">Reference proteome</keyword>
<accession>A0A3L7J637</accession>
<sequence>MTIETAAQAQTQRRPTQSADDTSRQRPAGLEVVAVAEHEWRVSDPTRAELGSIPLIGFVREIDHLFEVTRLGCPLERLRFESLAMAISYLRWPESSSA</sequence>
<evidence type="ECO:0000313" key="2">
    <source>
        <dbReference type="EMBL" id="RLQ85970.1"/>
    </source>
</evidence>
<name>A0A3L7J637_9MICO</name>
<evidence type="ECO:0000256" key="1">
    <source>
        <dbReference type="SAM" id="MobiDB-lite"/>
    </source>
</evidence>
<reference evidence="2 3" key="1">
    <citation type="submission" date="2018-10" db="EMBL/GenBank/DDBJ databases">
        <authorList>
            <person name="Li J."/>
        </authorList>
    </citation>
    <scope>NUCLEOTIDE SEQUENCE [LARGE SCALE GENOMIC DNA]</scope>
    <source>
        <strain evidence="2 3">ZD1-4</strain>
    </source>
</reference>
<feature type="compositionally biased region" description="Low complexity" evidence="1">
    <location>
        <begin position="1"/>
        <end position="19"/>
    </location>
</feature>
<gene>
    <name evidence="2" type="ORF">D9V28_03750</name>
</gene>
<dbReference type="Proteomes" id="UP000282460">
    <property type="component" value="Unassembled WGS sequence"/>
</dbReference>
<dbReference type="OrthoDB" id="5120633at2"/>